<keyword evidence="3" id="KW-0732">Signal</keyword>
<proteinExistence type="predicted"/>
<feature type="signal peptide" evidence="3">
    <location>
        <begin position="1"/>
        <end position="18"/>
    </location>
</feature>
<evidence type="ECO:0000313" key="5">
    <source>
        <dbReference type="Proteomes" id="UP001215598"/>
    </source>
</evidence>
<dbReference type="AlphaFoldDB" id="A0AAD7K4J1"/>
<keyword evidence="2" id="KW-0472">Membrane</keyword>
<dbReference type="Proteomes" id="UP001215598">
    <property type="component" value="Unassembled WGS sequence"/>
</dbReference>
<feature type="region of interest" description="Disordered" evidence="1">
    <location>
        <begin position="190"/>
        <end position="223"/>
    </location>
</feature>
<evidence type="ECO:0000256" key="3">
    <source>
        <dbReference type="SAM" id="SignalP"/>
    </source>
</evidence>
<feature type="compositionally biased region" description="Polar residues" evidence="1">
    <location>
        <begin position="198"/>
        <end position="210"/>
    </location>
</feature>
<dbReference type="EMBL" id="JARKIB010000007">
    <property type="protein sequence ID" value="KAJ7778266.1"/>
    <property type="molecule type" value="Genomic_DNA"/>
</dbReference>
<feature type="region of interest" description="Disordered" evidence="1">
    <location>
        <begin position="313"/>
        <end position="348"/>
    </location>
</feature>
<protein>
    <submittedName>
        <fullName evidence="4">Uncharacterized protein</fullName>
    </submittedName>
</protein>
<comment type="caution">
    <text evidence="4">The sequence shown here is derived from an EMBL/GenBank/DDBJ whole genome shotgun (WGS) entry which is preliminary data.</text>
</comment>
<reference evidence="4" key="1">
    <citation type="submission" date="2023-03" db="EMBL/GenBank/DDBJ databases">
        <title>Massive genome expansion in bonnet fungi (Mycena s.s.) driven by repeated elements and novel gene families across ecological guilds.</title>
        <authorList>
            <consortium name="Lawrence Berkeley National Laboratory"/>
            <person name="Harder C.B."/>
            <person name="Miyauchi S."/>
            <person name="Viragh M."/>
            <person name="Kuo A."/>
            <person name="Thoen E."/>
            <person name="Andreopoulos B."/>
            <person name="Lu D."/>
            <person name="Skrede I."/>
            <person name="Drula E."/>
            <person name="Henrissat B."/>
            <person name="Morin E."/>
            <person name="Kohler A."/>
            <person name="Barry K."/>
            <person name="LaButti K."/>
            <person name="Morin E."/>
            <person name="Salamov A."/>
            <person name="Lipzen A."/>
            <person name="Mereny Z."/>
            <person name="Hegedus B."/>
            <person name="Baldrian P."/>
            <person name="Stursova M."/>
            <person name="Weitz H."/>
            <person name="Taylor A."/>
            <person name="Grigoriev I.V."/>
            <person name="Nagy L.G."/>
            <person name="Martin F."/>
            <person name="Kauserud H."/>
        </authorList>
    </citation>
    <scope>NUCLEOTIDE SEQUENCE</scope>
    <source>
        <strain evidence="4">CBHHK182m</strain>
    </source>
</reference>
<feature type="transmembrane region" description="Helical" evidence="2">
    <location>
        <begin position="563"/>
        <end position="584"/>
    </location>
</feature>
<feature type="compositionally biased region" description="Low complexity" evidence="1">
    <location>
        <begin position="313"/>
        <end position="332"/>
    </location>
</feature>
<feature type="chain" id="PRO_5042210045" evidence="3">
    <location>
        <begin position="19"/>
        <end position="721"/>
    </location>
</feature>
<organism evidence="4 5">
    <name type="scientific">Mycena metata</name>
    <dbReference type="NCBI Taxonomy" id="1033252"/>
    <lineage>
        <taxon>Eukaryota</taxon>
        <taxon>Fungi</taxon>
        <taxon>Dikarya</taxon>
        <taxon>Basidiomycota</taxon>
        <taxon>Agaricomycotina</taxon>
        <taxon>Agaricomycetes</taxon>
        <taxon>Agaricomycetidae</taxon>
        <taxon>Agaricales</taxon>
        <taxon>Marasmiineae</taxon>
        <taxon>Mycenaceae</taxon>
        <taxon>Mycena</taxon>
    </lineage>
</organism>
<gene>
    <name evidence="4" type="ORF">B0H16DRAFT_1711787</name>
</gene>
<name>A0AAD7K4J1_9AGAR</name>
<evidence type="ECO:0000313" key="4">
    <source>
        <dbReference type="EMBL" id="KAJ7778266.1"/>
    </source>
</evidence>
<feature type="compositionally biased region" description="Low complexity" evidence="1">
    <location>
        <begin position="139"/>
        <end position="162"/>
    </location>
</feature>
<sequence length="721" mass="76986">MKNTPLLFLPLFFSSTLASFVVDAVTSTASTCEPVLLQWQGGHLGRWYVPFACVQISLVYVFQSIVDDNGNLIENLGTLKTTSFRWTVDVQAGTVVAARLIDSKGASATGKPFTVQSGSTNCTLRNGNTFIATPPPPQSTASTSDTSTSTSSSDTTSTESQPLQTTTSPGSVSLSGIAASASALSQIPSQSISQSSINRGTVTQSAVASPTQPPGSDYSPSSAAALTKSTTHHTALAFAIVLPCLALLAIACLWFICRRRRRRASDLEARPLPRRWFDKSVYHSGVTVSTDLSTEPDAHAVGAVVASRPTLPLLNTAAPPTRTGGITAASPPTGRPTPTPTTAFPGTARTPRTAFPESALTPATQLPSALTPATQPPSAMPYSQLDDSSKDVEVLRYRIQTLLAENAALADLVVPQSHADVPPPAVVSLDETLAETLGTFQNTSFYWIVDFAAGAVAAIHVTDFAGETAQSDDFTVQSGFSRRVYSIWLHLMVSAKHGVCACYLQHANRHDVYFLSEHNEFNNRIYIFADSFFQRYSHNHSNCFSVTSSSAVNSDAHRSPVGIIFAILIPGLFFLFVLGLACWCRRRPKVFFDLEAHPRPPLFDRSSYQGRASGSSGHHSTDLEGAHAVPTSILPPTFIPARPPTLQTIFSNSASSDNATTTPISPALSDSEIHLTFEALHDGVRRSGDPVVESQFLARVHALIAANAFLAELAKERPATP</sequence>
<keyword evidence="2" id="KW-0812">Transmembrane</keyword>
<accession>A0AAD7K4J1</accession>
<evidence type="ECO:0000256" key="1">
    <source>
        <dbReference type="SAM" id="MobiDB-lite"/>
    </source>
</evidence>
<evidence type="ECO:0000256" key="2">
    <source>
        <dbReference type="SAM" id="Phobius"/>
    </source>
</evidence>
<feature type="transmembrane region" description="Helical" evidence="2">
    <location>
        <begin position="235"/>
        <end position="257"/>
    </location>
</feature>
<keyword evidence="2" id="KW-1133">Transmembrane helix</keyword>
<keyword evidence="5" id="KW-1185">Reference proteome</keyword>
<feature type="region of interest" description="Disordered" evidence="1">
    <location>
        <begin position="125"/>
        <end position="171"/>
    </location>
</feature>